<feature type="transmembrane region" description="Helical" evidence="8">
    <location>
        <begin position="295"/>
        <end position="316"/>
    </location>
</feature>
<evidence type="ECO:0000256" key="8">
    <source>
        <dbReference type="SAM" id="Phobius"/>
    </source>
</evidence>
<dbReference type="GO" id="GO:0016763">
    <property type="term" value="F:pentosyltransferase activity"/>
    <property type="evidence" value="ECO:0007669"/>
    <property type="project" value="TreeGrafter"/>
</dbReference>
<keyword evidence="6 8" id="KW-1133">Transmembrane helix</keyword>
<feature type="transmembrane region" description="Helical" evidence="8">
    <location>
        <begin position="372"/>
        <end position="394"/>
    </location>
</feature>
<dbReference type="PANTHER" id="PTHR33908:SF3">
    <property type="entry name" value="UNDECAPRENYL PHOSPHATE-ALPHA-4-AMINO-4-DEOXY-L-ARABINOSE ARABINOSYL TRANSFERASE"/>
    <property type="match status" value="1"/>
</dbReference>
<comment type="caution">
    <text evidence="10">The sequence shown here is derived from an EMBL/GenBank/DDBJ whole genome shotgun (WGS) entry which is preliminary data.</text>
</comment>
<organism evidence="10 11">
    <name type="scientific">Candidatus Avisuccinivibrio stercorigallinarum</name>
    <dbReference type="NCBI Taxonomy" id="2840704"/>
    <lineage>
        <taxon>Bacteria</taxon>
        <taxon>Pseudomonadati</taxon>
        <taxon>Pseudomonadota</taxon>
        <taxon>Gammaproteobacteria</taxon>
        <taxon>Aeromonadales</taxon>
        <taxon>Succinivibrionaceae</taxon>
        <taxon>Succinivibrionaceae incertae sedis</taxon>
        <taxon>Candidatus Avisuccinivibrio</taxon>
    </lineage>
</organism>
<feature type="transmembrane region" description="Helical" evidence="8">
    <location>
        <begin position="237"/>
        <end position="257"/>
    </location>
</feature>
<evidence type="ECO:0000256" key="7">
    <source>
        <dbReference type="ARBA" id="ARBA00023136"/>
    </source>
</evidence>
<dbReference type="InterPro" id="IPR050297">
    <property type="entry name" value="LipidA_mod_glycosyltrf_83"/>
</dbReference>
<dbReference type="GO" id="GO:0009103">
    <property type="term" value="P:lipopolysaccharide biosynthetic process"/>
    <property type="evidence" value="ECO:0007669"/>
    <property type="project" value="UniProtKB-ARBA"/>
</dbReference>
<sequence>MCYILKKNEIYVLLVSIALALLPLMLLRDFTPQNELRYLSIADEALRNHVFFAFSNHGEPYADKPPLYFWLLMLGRTILGSHQMWFIALLSFIPAAVTVLLFYHWTQNELNDKWRIPAALLLMTSGLYLSLSFIVRMDMLMTMFIALALHSFYRLAEPGSACPAVGGQGTGQSAQSAGQSVLFSHRSVSLGTERWLFPLWVFLAVFSKGPVGILMPLVTSISYLLLLKRGREILKFWGLRTCGVIVLLCLIWFGGVFSEGGWAYYIDNLLINQTVGRAVHSFAHREPVYYYLESVWYTLAPWSFLVIGLLAVILIRRRITSRLQLFFLCAALSTFVMLSLASGKLQVYLLPAVPFMVYAAALSLPQYAGRGWVRLCIVVPALLQCVFLPALLFFKPGADFAYLELPAVKFGAVMITLGGGAALYCLLRRGHDLARAVKCMSAALFLGLFLAGFALPAANEWLGYRVICAQALKTARQEGITHFAAWNLRRAENLDVYLGVGVTVLANKADPNAEFASSGPVVLITRSRDLPRVQGGAHTETWGKFALTVLNDPCSSKPCVKSSGF</sequence>
<dbReference type="AlphaFoldDB" id="A0A9D9GSS1"/>
<keyword evidence="2" id="KW-1003">Cell membrane</keyword>
<feature type="transmembrane region" description="Helical" evidence="8">
    <location>
        <begin position="439"/>
        <end position="458"/>
    </location>
</feature>
<keyword evidence="5 8" id="KW-0812">Transmembrane</keyword>
<name>A0A9D9GSS1_9GAMM</name>
<comment type="subcellular location">
    <subcellularLocation>
        <location evidence="1">Cell membrane</location>
        <topology evidence="1">Multi-pass membrane protein</topology>
    </subcellularLocation>
</comment>
<evidence type="ECO:0000313" key="11">
    <source>
        <dbReference type="Proteomes" id="UP000823631"/>
    </source>
</evidence>
<proteinExistence type="predicted"/>
<feature type="domain" description="Glycosyltransferase RgtA/B/C/D-like" evidence="9">
    <location>
        <begin position="63"/>
        <end position="159"/>
    </location>
</feature>
<evidence type="ECO:0000256" key="4">
    <source>
        <dbReference type="ARBA" id="ARBA00022679"/>
    </source>
</evidence>
<feature type="transmembrane region" description="Helical" evidence="8">
    <location>
        <begin position="406"/>
        <end position="427"/>
    </location>
</feature>
<dbReference type="InterPro" id="IPR038731">
    <property type="entry name" value="RgtA/B/C-like"/>
</dbReference>
<keyword evidence="4" id="KW-0808">Transferase</keyword>
<dbReference type="GO" id="GO:0010041">
    <property type="term" value="P:response to iron(III) ion"/>
    <property type="evidence" value="ECO:0007669"/>
    <property type="project" value="TreeGrafter"/>
</dbReference>
<feature type="transmembrane region" description="Helical" evidence="8">
    <location>
        <begin position="84"/>
        <end position="105"/>
    </location>
</feature>
<dbReference type="PANTHER" id="PTHR33908">
    <property type="entry name" value="MANNOSYLTRANSFERASE YKCB-RELATED"/>
    <property type="match status" value="1"/>
</dbReference>
<evidence type="ECO:0000256" key="6">
    <source>
        <dbReference type="ARBA" id="ARBA00022989"/>
    </source>
</evidence>
<feature type="transmembrane region" description="Helical" evidence="8">
    <location>
        <begin position="323"/>
        <end position="341"/>
    </location>
</feature>
<feature type="transmembrane region" description="Helical" evidence="8">
    <location>
        <begin position="10"/>
        <end position="27"/>
    </location>
</feature>
<gene>
    <name evidence="10" type="ORF">IAB19_05155</name>
</gene>
<protein>
    <submittedName>
        <fullName evidence="10">Glycosyltransferase family 39 protein</fullName>
    </submittedName>
</protein>
<dbReference type="EMBL" id="JADINH010000110">
    <property type="protein sequence ID" value="MBO8415748.1"/>
    <property type="molecule type" value="Genomic_DNA"/>
</dbReference>
<keyword evidence="7 8" id="KW-0472">Membrane</keyword>
<dbReference type="GO" id="GO:0005886">
    <property type="term" value="C:plasma membrane"/>
    <property type="evidence" value="ECO:0007669"/>
    <property type="project" value="UniProtKB-SubCell"/>
</dbReference>
<dbReference type="Proteomes" id="UP000823631">
    <property type="component" value="Unassembled WGS sequence"/>
</dbReference>
<accession>A0A9D9GSS1</accession>
<evidence type="ECO:0000256" key="5">
    <source>
        <dbReference type="ARBA" id="ARBA00022692"/>
    </source>
</evidence>
<dbReference type="Pfam" id="PF13231">
    <property type="entry name" value="PMT_2"/>
    <property type="match status" value="1"/>
</dbReference>
<keyword evidence="3" id="KW-0328">Glycosyltransferase</keyword>
<evidence type="ECO:0000256" key="1">
    <source>
        <dbReference type="ARBA" id="ARBA00004651"/>
    </source>
</evidence>
<evidence type="ECO:0000313" key="10">
    <source>
        <dbReference type="EMBL" id="MBO8415748.1"/>
    </source>
</evidence>
<evidence type="ECO:0000256" key="2">
    <source>
        <dbReference type="ARBA" id="ARBA00022475"/>
    </source>
</evidence>
<reference evidence="10" key="2">
    <citation type="journal article" date="2021" name="PeerJ">
        <title>Extensive microbial diversity within the chicken gut microbiome revealed by metagenomics and culture.</title>
        <authorList>
            <person name="Gilroy R."/>
            <person name="Ravi A."/>
            <person name="Getino M."/>
            <person name="Pursley I."/>
            <person name="Horton D.L."/>
            <person name="Alikhan N.F."/>
            <person name="Baker D."/>
            <person name="Gharbi K."/>
            <person name="Hall N."/>
            <person name="Watson M."/>
            <person name="Adriaenssens E.M."/>
            <person name="Foster-Nyarko E."/>
            <person name="Jarju S."/>
            <person name="Secka A."/>
            <person name="Antonio M."/>
            <person name="Oren A."/>
            <person name="Chaudhuri R.R."/>
            <person name="La Ragione R."/>
            <person name="Hildebrand F."/>
            <person name="Pallen M.J."/>
        </authorList>
    </citation>
    <scope>NUCLEOTIDE SEQUENCE</scope>
    <source>
        <strain evidence="10">17213</strain>
    </source>
</reference>
<evidence type="ECO:0000259" key="9">
    <source>
        <dbReference type="Pfam" id="PF13231"/>
    </source>
</evidence>
<feature type="transmembrane region" description="Helical" evidence="8">
    <location>
        <begin position="347"/>
        <end position="365"/>
    </location>
</feature>
<evidence type="ECO:0000256" key="3">
    <source>
        <dbReference type="ARBA" id="ARBA00022676"/>
    </source>
</evidence>
<reference evidence="10" key="1">
    <citation type="submission" date="2020-10" db="EMBL/GenBank/DDBJ databases">
        <authorList>
            <person name="Gilroy R."/>
        </authorList>
    </citation>
    <scope>NUCLEOTIDE SEQUENCE</scope>
    <source>
        <strain evidence="10">17213</strain>
    </source>
</reference>